<name>A0ABX4XK75_9LIST</name>
<organism evidence="4 5">
    <name type="scientific">Listeria newyorkensis</name>
    <dbReference type="NCBI Taxonomy" id="1497681"/>
    <lineage>
        <taxon>Bacteria</taxon>
        <taxon>Bacillati</taxon>
        <taxon>Bacillota</taxon>
        <taxon>Bacilli</taxon>
        <taxon>Bacillales</taxon>
        <taxon>Listeriaceae</taxon>
        <taxon>Listeria</taxon>
    </lineage>
</organism>
<proteinExistence type="predicted"/>
<sequence>MSHVNLFINASKNRDGNTARLAKEYFDGQPYKQVNLVDYDIKQLGQNSESDDFEKVRSEIESAKNIVIGTPVYWSDMTGLLKTFIDRHETVDTRYEGKNVKIIVQGSGPTEGEIAAISHVLEHWTERFSMEYKGVIK</sequence>
<keyword evidence="5" id="KW-1185">Reference proteome</keyword>
<dbReference type="Pfam" id="PF03358">
    <property type="entry name" value="FMN_red"/>
    <property type="match status" value="1"/>
</dbReference>
<dbReference type="EMBL" id="MPDH01000020">
    <property type="protein sequence ID" value="PNP89025.1"/>
    <property type="molecule type" value="Genomic_DNA"/>
</dbReference>
<dbReference type="Proteomes" id="UP000236500">
    <property type="component" value="Unassembled WGS sequence"/>
</dbReference>
<evidence type="ECO:0000256" key="2">
    <source>
        <dbReference type="ARBA" id="ARBA00022643"/>
    </source>
</evidence>
<dbReference type="PANTHER" id="PTHR43278">
    <property type="entry name" value="NAD(P)H-DEPENDENT FMN-CONTAINING OXIDOREDUCTASE YWQN-RELATED"/>
    <property type="match status" value="1"/>
</dbReference>
<reference evidence="4 5" key="1">
    <citation type="submission" date="2016-11" db="EMBL/GenBank/DDBJ databases">
        <title>Whole Genome Sequence of Listeria newyorkensis.</title>
        <authorList>
            <person name="Frink S."/>
            <person name="Morales C."/>
            <person name="Kiang D."/>
        </authorList>
    </citation>
    <scope>NUCLEOTIDE SEQUENCE [LARGE SCALE GENOMIC DNA]</scope>
    <source>
        <strain evidence="4 5">F1604011-044</strain>
    </source>
</reference>
<dbReference type="InterPro" id="IPR005025">
    <property type="entry name" value="FMN_Rdtase-like_dom"/>
</dbReference>
<dbReference type="Gene3D" id="3.40.50.360">
    <property type="match status" value="1"/>
</dbReference>
<feature type="domain" description="NADPH-dependent FMN reductase-like" evidence="3">
    <location>
        <begin position="6"/>
        <end position="115"/>
    </location>
</feature>
<keyword evidence="2" id="KW-0288">FMN</keyword>
<comment type="caution">
    <text evidence="4">The sequence shown here is derived from an EMBL/GenBank/DDBJ whole genome shotgun (WGS) entry which is preliminary data.</text>
</comment>
<evidence type="ECO:0000313" key="4">
    <source>
        <dbReference type="EMBL" id="PNP89025.1"/>
    </source>
</evidence>
<evidence type="ECO:0000256" key="1">
    <source>
        <dbReference type="ARBA" id="ARBA00022630"/>
    </source>
</evidence>
<dbReference type="InterPro" id="IPR029039">
    <property type="entry name" value="Flavoprotein-like_sf"/>
</dbReference>
<evidence type="ECO:0000259" key="3">
    <source>
        <dbReference type="Pfam" id="PF03358"/>
    </source>
</evidence>
<protein>
    <recommendedName>
        <fullName evidence="3">NADPH-dependent FMN reductase-like domain-containing protein</fullName>
    </recommendedName>
</protein>
<dbReference type="SUPFAM" id="SSF52218">
    <property type="entry name" value="Flavoproteins"/>
    <property type="match status" value="1"/>
</dbReference>
<dbReference type="PANTHER" id="PTHR43278:SF4">
    <property type="entry name" value="NAD(P)H-DEPENDENT FMN-CONTAINING OXIDOREDUCTASE YWQN-RELATED"/>
    <property type="match status" value="1"/>
</dbReference>
<accession>A0ABX4XK75</accession>
<keyword evidence="1" id="KW-0285">Flavoprotein</keyword>
<evidence type="ECO:0000313" key="5">
    <source>
        <dbReference type="Proteomes" id="UP000236500"/>
    </source>
</evidence>
<gene>
    <name evidence="4" type="ORF">BMT55_14155</name>
</gene>
<dbReference type="InterPro" id="IPR051796">
    <property type="entry name" value="ISF_SsuE-like"/>
</dbReference>